<sequence>MTSPSSASSSYNPALMPSYITVTVSDISRALDEMGSAEQVSATRLYQTIFEMKTAPSRAARATSHNKGEVSSEIRSDSEAEVLTPTERKRRMLETARALYPNGVPPLR</sequence>
<evidence type="ECO:0000313" key="2">
    <source>
        <dbReference type="EMBL" id="KIM35838.1"/>
    </source>
</evidence>
<dbReference type="HOGENOM" id="CLU_169133_0_0_1"/>
<reference evidence="2 3" key="1">
    <citation type="submission" date="2014-04" db="EMBL/GenBank/DDBJ databases">
        <authorList>
            <consortium name="DOE Joint Genome Institute"/>
            <person name="Kuo A."/>
            <person name="Gay G."/>
            <person name="Dore J."/>
            <person name="Kohler A."/>
            <person name="Nagy L.G."/>
            <person name="Floudas D."/>
            <person name="Copeland A."/>
            <person name="Barry K.W."/>
            <person name="Cichocki N."/>
            <person name="Veneault-Fourrey C."/>
            <person name="LaButti K."/>
            <person name="Lindquist E.A."/>
            <person name="Lipzen A."/>
            <person name="Lundell T."/>
            <person name="Morin E."/>
            <person name="Murat C."/>
            <person name="Sun H."/>
            <person name="Tunlid A."/>
            <person name="Henrissat B."/>
            <person name="Grigoriev I.V."/>
            <person name="Hibbett D.S."/>
            <person name="Martin F."/>
            <person name="Nordberg H.P."/>
            <person name="Cantor M.N."/>
            <person name="Hua S.X."/>
        </authorList>
    </citation>
    <scope>NUCLEOTIDE SEQUENCE [LARGE SCALE GENOMIC DNA]</scope>
    <source>
        <strain evidence="3">h7</strain>
    </source>
</reference>
<gene>
    <name evidence="2" type="ORF">M413DRAFT_449569</name>
</gene>
<feature type="compositionally biased region" description="Basic and acidic residues" evidence="1">
    <location>
        <begin position="66"/>
        <end position="78"/>
    </location>
</feature>
<protein>
    <submittedName>
        <fullName evidence="2">Uncharacterized protein</fullName>
    </submittedName>
</protein>
<feature type="region of interest" description="Disordered" evidence="1">
    <location>
        <begin position="56"/>
        <end position="84"/>
    </location>
</feature>
<name>A0A0C2XD64_HEBCY</name>
<organism evidence="2 3">
    <name type="scientific">Hebeloma cylindrosporum</name>
    <dbReference type="NCBI Taxonomy" id="76867"/>
    <lineage>
        <taxon>Eukaryota</taxon>
        <taxon>Fungi</taxon>
        <taxon>Dikarya</taxon>
        <taxon>Basidiomycota</taxon>
        <taxon>Agaricomycotina</taxon>
        <taxon>Agaricomycetes</taxon>
        <taxon>Agaricomycetidae</taxon>
        <taxon>Agaricales</taxon>
        <taxon>Agaricineae</taxon>
        <taxon>Hymenogastraceae</taxon>
        <taxon>Hebeloma</taxon>
    </lineage>
</organism>
<dbReference type="Proteomes" id="UP000053424">
    <property type="component" value="Unassembled WGS sequence"/>
</dbReference>
<dbReference type="EMBL" id="KN831813">
    <property type="protein sequence ID" value="KIM35838.1"/>
    <property type="molecule type" value="Genomic_DNA"/>
</dbReference>
<dbReference type="AlphaFoldDB" id="A0A0C2XD64"/>
<evidence type="ECO:0000256" key="1">
    <source>
        <dbReference type="SAM" id="MobiDB-lite"/>
    </source>
</evidence>
<accession>A0A0C2XD64</accession>
<proteinExistence type="predicted"/>
<keyword evidence="3" id="KW-1185">Reference proteome</keyword>
<reference evidence="3" key="2">
    <citation type="submission" date="2015-01" db="EMBL/GenBank/DDBJ databases">
        <title>Evolutionary Origins and Diversification of the Mycorrhizal Mutualists.</title>
        <authorList>
            <consortium name="DOE Joint Genome Institute"/>
            <consortium name="Mycorrhizal Genomics Consortium"/>
            <person name="Kohler A."/>
            <person name="Kuo A."/>
            <person name="Nagy L.G."/>
            <person name="Floudas D."/>
            <person name="Copeland A."/>
            <person name="Barry K.W."/>
            <person name="Cichocki N."/>
            <person name="Veneault-Fourrey C."/>
            <person name="LaButti K."/>
            <person name="Lindquist E.A."/>
            <person name="Lipzen A."/>
            <person name="Lundell T."/>
            <person name="Morin E."/>
            <person name="Murat C."/>
            <person name="Riley R."/>
            <person name="Ohm R."/>
            <person name="Sun H."/>
            <person name="Tunlid A."/>
            <person name="Henrissat B."/>
            <person name="Grigoriev I.V."/>
            <person name="Hibbett D.S."/>
            <person name="Martin F."/>
        </authorList>
    </citation>
    <scope>NUCLEOTIDE SEQUENCE [LARGE SCALE GENOMIC DNA]</scope>
    <source>
        <strain evidence="3">h7</strain>
    </source>
</reference>
<evidence type="ECO:0000313" key="3">
    <source>
        <dbReference type="Proteomes" id="UP000053424"/>
    </source>
</evidence>
<feature type="non-terminal residue" evidence="2">
    <location>
        <position position="1"/>
    </location>
</feature>